<gene>
    <name evidence="3" type="ORF">PROH_01860</name>
</gene>
<keyword evidence="2" id="KW-0472">Membrane</keyword>
<organism evidence="3 4">
    <name type="scientific">Prochlorothrix hollandica PCC 9006 = CALU 1027</name>
    <dbReference type="NCBI Taxonomy" id="317619"/>
    <lineage>
        <taxon>Bacteria</taxon>
        <taxon>Bacillati</taxon>
        <taxon>Cyanobacteriota</taxon>
        <taxon>Cyanophyceae</taxon>
        <taxon>Prochlorotrichales</taxon>
        <taxon>Prochlorotrichaceae</taxon>
        <taxon>Prochlorothrix</taxon>
    </lineage>
</organism>
<proteinExistence type="predicted"/>
<comment type="caution">
    <text evidence="3">The sequence shown here is derived from an EMBL/GenBank/DDBJ whole genome shotgun (WGS) entry which is preliminary data.</text>
</comment>
<dbReference type="EMBL" id="AJTX02000002">
    <property type="protein sequence ID" value="KKJ01162.1"/>
    <property type="molecule type" value="Genomic_DNA"/>
</dbReference>
<feature type="compositionally biased region" description="Polar residues" evidence="1">
    <location>
        <begin position="95"/>
        <end position="107"/>
    </location>
</feature>
<evidence type="ECO:0000313" key="4">
    <source>
        <dbReference type="Proteomes" id="UP000034681"/>
    </source>
</evidence>
<dbReference type="Proteomes" id="UP000034681">
    <property type="component" value="Unassembled WGS sequence"/>
</dbReference>
<name>A0A0M2Q3I8_PROHO</name>
<accession>A0A0M2Q3I8</accession>
<keyword evidence="4" id="KW-1185">Reference proteome</keyword>
<evidence type="ECO:0000313" key="3">
    <source>
        <dbReference type="EMBL" id="KKJ01162.1"/>
    </source>
</evidence>
<reference evidence="3" key="1">
    <citation type="submission" date="2012-04" db="EMBL/GenBank/DDBJ databases">
        <authorList>
            <person name="Borisov I.G."/>
            <person name="Ivanikova N.V."/>
            <person name="Pinevich A.V."/>
        </authorList>
    </citation>
    <scope>NUCLEOTIDE SEQUENCE</scope>
    <source>
        <strain evidence="3">CALU 1027</strain>
    </source>
</reference>
<dbReference type="AlphaFoldDB" id="A0A0M2Q3I8"/>
<evidence type="ECO:0000256" key="2">
    <source>
        <dbReference type="SAM" id="Phobius"/>
    </source>
</evidence>
<keyword evidence="2" id="KW-1133">Transmembrane helix</keyword>
<feature type="region of interest" description="Disordered" evidence="1">
    <location>
        <begin position="73"/>
        <end position="107"/>
    </location>
</feature>
<feature type="transmembrane region" description="Helical" evidence="2">
    <location>
        <begin position="27"/>
        <end position="51"/>
    </location>
</feature>
<protein>
    <submittedName>
        <fullName evidence="3">Uncharacterized protein</fullName>
    </submittedName>
</protein>
<evidence type="ECO:0000256" key="1">
    <source>
        <dbReference type="SAM" id="MobiDB-lite"/>
    </source>
</evidence>
<keyword evidence="2" id="KW-0812">Transmembrane</keyword>
<sequence>MIGSTIIKSTMMGSSTMGFTTMGFSTIGFSTMGFTTIGATMMGSTTIIVILRDQTHSSDASIRRIYQTHLSDASPLGTTVSRPHRPRHPSPAADPQTSLAPSLTRTR</sequence>